<name>A0AA38U1A1_9ASTR</name>
<dbReference type="AlphaFoldDB" id="A0AA38U1A1"/>
<feature type="region of interest" description="Disordered" evidence="1">
    <location>
        <begin position="1"/>
        <end position="41"/>
    </location>
</feature>
<keyword evidence="2" id="KW-0472">Membrane</keyword>
<keyword evidence="2" id="KW-1133">Transmembrane helix</keyword>
<gene>
    <name evidence="3" type="ORF">OSB04_002864</name>
</gene>
<evidence type="ECO:0000313" key="4">
    <source>
        <dbReference type="Proteomes" id="UP001172457"/>
    </source>
</evidence>
<protein>
    <recommendedName>
        <fullName evidence="5">DUF4283 domain-containing protein</fullName>
    </recommendedName>
</protein>
<proteinExistence type="predicted"/>
<feature type="compositionally biased region" description="Polar residues" evidence="1">
    <location>
        <begin position="12"/>
        <end position="28"/>
    </location>
</feature>
<organism evidence="3 4">
    <name type="scientific">Centaurea solstitialis</name>
    <name type="common">yellow star-thistle</name>
    <dbReference type="NCBI Taxonomy" id="347529"/>
    <lineage>
        <taxon>Eukaryota</taxon>
        <taxon>Viridiplantae</taxon>
        <taxon>Streptophyta</taxon>
        <taxon>Embryophyta</taxon>
        <taxon>Tracheophyta</taxon>
        <taxon>Spermatophyta</taxon>
        <taxon>Magnoliopsida</taxon>
        <taxon>eudicotyledons</taxon>
        <taxon>Gunneridae</taxon>
        <taxon>Pentapetalae</taxon>
        <taxon>asterids</taxon>
        <taxon>campanulids</taxon>
        <taxon>Asterales</taxon>
        <taxon>Asteraceae</taxon>
        <taxon>Carduoideae</taxon>
        <taxon>Cardueae</taxon>
        <taxon>Centaureinae</taxon>
        <taxon>Centaurea</taxon>
    </lineage>
</organism>
<evidence type="ECO:0000256" key="1">
    <source>
        <dbReference type="SAM" id="MobiDB-lite"/>
    </source>
</evidence>
<sequence>MDNGGSVDTKCGETSATTFGGKDSNLNNDHNKLGSPKHPSLHDNMHGTFPKLGLHVVGGPSSSLLGDVRDNVKPNAGSFVDSDDKVNLHADDSEVDHKPISFAELLKKSSNLLRGKGKLTYYPPVISELGTRRAVIPDDLIQKQATEWALTLAGYFLGKRPAFPFVQYHARRMWKKYGLSDVILNDQGYFFFKFTRIEFCFLKMVRGYLMVCLSSFKSGSRGFVLTSLNLKRYPYELIFMVCLWMFGTMRSLVTLLAWLENRFRANFARVWVNASADYELPSEIDAIILGKLRKFRTEFPWKPKRCSNCKLFGHDLDACLVRPRTVDELKKDKPLHSVMCVGEPSKTKVVDDGFKFPKRKNKPKPKIAPLKIGSQKPKVAFNTGIKINQRYVPKMTLPSIDPLDKGKAIIGDDKPSSKAVKTERITMPVKVSNQFTVLEEDPTWTSDKKEVDDFVDKRGVGLEPTIINSWSRKKLDYFIYRWERVFGKELDGTLRGFTLPERINVPDDDDENDEESSDDELLSDRDGFMATMAKETPYGTWLRQKQELDRRISENKGPYS</sequence>
<dbReference type="PANTHER" id="PTHR31286">
    <property type="entry name" value="GLYCINE-RICH CELL WALL STRUCTURAL PROTEIN 1.8-LIKE"/>
    <property type="match status" value="1"/>
</dbReference>
<evidence type="ECO:0000313" key="3">
    <source>
        <dbReference type="EMBL" id="KAJ9566898.1"/>
    </source>
</evidence>
<comment type="caution">
    <text evidence="3">The sequence shown here is derived from an EMBL/GenBank/DDBJ whole genome shotgun (WGS) entry which is preliminary data.</text>
</comment>
<dbReference type="InterPro" id="IPR040256">
    <property type="entry name" value="At4g02000-like"/>
</dbReference>
<feature type="region of interest" description="Disordered" evidence="1">
    <location>
        <begin position="500"/>
        <end position="529"/>
    </location>
</feature>
<dbReference type="PANTHER" id="PTHR31286:SF99">
    <property type="entry name" value="DUF4283 DOMAIN-CONTAINING PROTEIN"/>
    <property type="match status" value="1"/>
</dbReference>
<keyword evidence="4" id="KW-1185">Reference proteome</keyword>
<evidence type="ECO:0008006" key="5">
    <source>
        <dbReference type="Google" id="ProtNLM"/>
    </source>
</evidence>
<dbReference type="EMBL" id="JARYMX010000001">
    <property type="protein sequence ID" value="KAJ9566898.1"/>
    <property type="molecule type" value="Genomic_DNA"/>
</dbReference>
<dbReference type="Proteomes" id="UP001172457">
    <property type="component" value="Chromosome 1"/>
</dbReference>
<keyword evidence="2" id="KW-0812">Transmembrane</keyword>
<feature type="transmembrane region" description="Helical" evidence="2">
    <location>
        <begin position="237"/>
        <end position="259"/>
    </location>
</feature>
<accession>A0AA38U1A1</accession>
<feature type="compositionally biased region" description="Acidic residues" evidence="1">
    <location>
        <begin position="506"/>
        <end position="521"/>
    </location>
</feature>
<reference evidence="3" key="1">
    <citation type="submission" date="2023-03" db="EMBL/GenBank/DDBJ databases">
        <title>Chromosome-scale reference genome and RAD-based genetic map of yellow starthistle (Centaurea solstitialis) reveal putative structural variation and QTLs associated with invader traits.</title>
        <authorList>
            <person name="Reatini B."/>
            <person name="Cang F.A."/>
            <person name="Jiang Q."/>
            <person name="Mckibben M.T.W."/>
            <person name="Barker M.S."/>
            <person name="Rieseberg L.H."/>
            <person name="Dlugosch K.M."/>
        </authorList>
    </citation>
    <scope>NUCLEOTIDE SEQUENCE</scope>
    <source>
        <strain evidence="3">CAN-66</strain>
        <tissue evidence="3">Leaf</tissue>
    </source>
</reference>
<evidence type="ECO:0000256" key="2">
    <source>
        <dbReference type="SAM" id="Phobius"/>
    </source>
</evidence>